<dbReference type="AlphaFoldDB" id="A0A0G1RVR1"/>
<dbReference type="Pfam" id="PF00892">
    <property type="entry name" value="EamA"/>
    <property type="match status" value="2"/>
</dbReference>
<keyword evidence="4 6" id="KW-1133">Transmembrane helix</keyword>
<dbReference type="InterPro" id="IPR000620">
    <property type="entry name" value="EamA_dom"/>
</dbReference>
<dbReference type="SUPFAM" id="SSF103481">
    <property type="entry name" value="Multidrug resistance efflux transporter EmrE"/>
    <property type="match status" value="2"/>
</dbReference>
<evidence type="ECO:0000313" key="9">
    <source>
        <dbReference type="Proteomes" id="UP000033860"/>
    </source>
</evidence>
<dbReference type="PANTHER" id="PTHR32322">
    <property type="entry name" value="INNER MEMBRANE TRANSPORTER"/>
    <property type="match status" value="1"/>
</dbReference>
<feature type="domain" description="EamA" evidence="7">
    <location>
        <begin position="7"/>
        <end position="140"/>
    </location>
</feature>
<evidence type="ECO:0000259" key="7">
    <source>
        <dbReference type="Pfam" id="PF00892"/>
    </source>
</evidence>
<reference evidence="8 9" key="1">
    <citation type="journal article" date="2015" name="Nature">
        <title>rRNA introns, odd ribosomes, and small enigmatic genomes across a large radiation of phyla.</title>
        <authorList>
            <person name="Brown C.T."/>
            <person name="Hug L.A."/>
            <person name="Thomas B.C."/>
            <person name="Sharon I."/>
            <person name="Castelle C.J."/>
            <person name="Singh A."/>
            <person name="Wilkins M.J."/>
            <person name="Williams K.H."/>
            <person name="Banfield J.F."/>
        </authorList>
    </citation>
    <scope>NUCLEOTIDE SEQUENCE [LARGE SCALE GENOMIC DNA]</scope>
</reference>
<evidence type="ECO:0000256" key="4">
    <source>
        <dbReference type="ARBA" id="ARBA00022989"/>
    </source>
</evidence>
<evidence type="ECO:0000256" key="6">
    <source>
        <dbReference type="SAM" id="Phobius"/>
    </source>
</evidence>
<dbReference type="PANTHER" id="PTHR32322:SF18">
    <property type="entry name" value="S-ADENOSYLMETHIONINE_S-ADENOSYLHOMOCYSTEINE TRANSPORTER"/>
    <property type="match status" value="1"/>
</dbReference>
<feature type="transmembrane region" description="Helical" evidence="6">
    <location>
        <begin position="152"/>
        <end position="174"/>
    </location>
</feature>
<feature type="transmembrane region" description="Helical" evidence="6">
    <location>
        <begin position="186"/>
        <end position="204"/>
    </location>
</feature>
<keyword evidence="2" id="KW-1003">Cell membrane</keyword>
<name>A0A0G1RVR1_9BACT</name>
<proteinExistence type="predicted"/>
<feature type="transmembrane region" description="Helical" evidence="6">
    <location>
        <begin position="254"/>
        <end position="271"/>
    </location>
</feature>
<evidence type="ECO:0000256" key="5">
    <source>
        <dbReference type="ARBA" id="ARBA00023136"/>
    </source>
</evidence>
<evidence type="ECO:0000313" key="8">
    <source>
        <dbReference type="EMBL" id="KKU61414.1"/>
    </source>
</evidence>
<dbReference type="EMBL" id="LCNT01000003">
    <property type="protein sequence ID" value="KKU61414.1"/>
    <property type="molecule type" value="Genomic_DNA"/>
</dbReference>
<feature type="transmembrane region" description="Helical" evidence="6">
    <location>
        <begin position="96"/>
        <end position="117"/>
    </location>
</feature>
<comment type="caution">
    <text evidence="8">The sequence shown here is derived from an EMBL/GenBank/DDBJ whole genome shotgun (WGS) entry which is preliminary data.</text>
</comment>
<feature type="transmembrane region" description="Helical" evidence="6">
    <location>
        <begin position="40"/>
        <end position="59"/>
    </location>
</feature>
<gene>
    <name evidence="8" type="ORF">UX85_C0003G0073</name>
</gene>
<feature type="transmembrane region" description="Helical" evidence="6">
    <location>
        <begin position="68"/>
        <end position="90"/>
    </location>
</feature>
<protein>
    <recommendedName>
        <fullName evidence="7">EamA domain-containing protein</fullName>
    </recommendedName>
</protein>
<feature type="domain" description="EamA" evidence="7">
    <location>
        <begin position="157"/>
        <end position="292"/>
    </location>
</feature>
<accession>A0A0G1RVR1</accession>
<evidence type="ECO:0000256" key="1">
    <source>
        <dbReference type="ARBA" id="ARBA00004651"/>
    </source>
</evidence>
<dbReference type="Proteomes" id="UP000033860">
    <property type="component" value="Unassembled WGS sequence"/>
</dbReference>
<comment type="subcellular location">
    <subcellularLocation>
        <location evidence="1">Cell membrane</location>
        <topology evidence="1">Multi-pass membrane protein</topology>
    </subcellularLocation>
</comment>
<keyword evidence="3 6" id="KW-0812">Transmembrane</keyword>
<evidence type="ECO:0000256" key="2">
    <source>
        <dbReference type="ARBA" id="ARBA00022475"/>
    </source>
</evidence>
<dbReference type="GO" id="GO:0005886">
    <property type="term" value="C:plasma membrane"/>
    <property type="evidence" value="ECO:0007669"/>
    <property type="project" value="UniProtKB-SubCell"/>
</dbReference>
<sequence>MTPARKKAYLLLLVNAVIWGAALPLVKPSLNFVSPFQFLYLRYLIASILIFPFLIILLVKHRPSLKTILYSVALELLATPISLGLLYSGLKQTSAIEASLIAATYPLLITVGGIYFLKEKQERREWLGLALALIGTGLLVVEPLLTNRIGKINFSFLGNLLVLAHNLLIAVYYLVAKKFYQGKPKFMVTGLGYLASAIVLFFMLNQAGLSTSVTLLKAPSVALASGYMALFGSIIALTFYIKGQDLIEASEASLFIYLTGVFAIPVSFLLLKESVTWPQILAMVIIFLGVFLGESRPRRLAKPKA</sequence>
<keyword evidence="5 6" id="KW-0472">Membrane</keyword>
<dbReference type="InterPro" id="IPR050638">
    <property type="entry name" value="AA-Vitamin_Transporters"/>
</dbReference>
<feature type="transmembrane region" description="Helical" evidence="6">
    <location>
        <begin position="277"/>
        <end position="294"/>
    </location>
</feature>
<dbReference type="InterPro" id="IPR037185">
    <property type="entry name" value="EmrE-like"/>
</dbReference>
<evidence type="ECO:0000256" key="3">
    <source>
        <dbReference type="ARBA" id="ARBA00022692"/>
    </source>
</evidence>
<feature type="transmembrane region" description="Helical" evidence="6">
    <location>
        <begin position="126"/>
        <end position="146"/>
    </location>
</feature>
<feature type="transmembrane region" description="Helical" evidence="6">
    <location>
        <begin position="224"/>
        <end position="242"/>
    </location>
</feature>
<organism evidence="8 9">
    <name type="scientific">Candidatus Beckwithbacteria bacterium GW2011_GWB1_47_15</name>
    <dbReference type="NCBI Taxonomy" id="1618371"/>
    <lineage>
        <taxon>Bacteria</taxon>
        <taxon>Candidatus Beckwithiibacteriota</taxon>
    </lineage>
</organism>